<keyword evidence="1" id="KW-0732">Signal</keyword>
<evidence type="ECO:0000256" key="1">
    <source>
        <dbReference type="SAM" id="SignalP"/>
    </source>
</evidence>
<organism evidence="2 3">
    <name type="scientific">Portunus trituberculatus</name>
    <name type="common">Swimming crab</name>
    <name type="synonym">Neptunus trituberculatus</name>
    <dbReference type="NCBI Taxonomy" id="210409"/>
    <lineage>
        <taxon>Eukaryota</taxon>
        <taxon>Metazoa</taxon>
        <taxon>Ecdysozoa</taxon>
        <taxon>Arthropoda</taxon>
        <taxon>Crustacea</taxon>
        <taxon>Multicrustacea</taxon>
        <taxon>Malacostraca</taxon>
        <taxon>Eumalacostraca</taxon>
        <taxon>Eucarida</taxon>
        <taxon>Decapoda</taxon>
        <taxon>Pleocyemata</taxon>
        <taxon>Brachyura</taxon>
        <taxon>Eubrachyura</taxon>
        <taxon>Portunoidea</taxon>
        <taxon>Portunidae</taxon>
        <taxon>Portuninae</taxon>
        <taxon>Portunus</taxon>
    </lineage>
</organism>
<evidence type="ECO:0000313" key="3">
    <source>
        <dbReference type="Proteomes" id="UP000324222"/>
    </source>
</evidence>
<feature type="chain" id="PRO_5023025288" description="Secreted protein" evidence="1">
    <location>
        <begin position="39"/>
        <end position="79"/>
    </location>
</feature>
<sequence>MRSERCLELRTLLFLLRLLLFPVSPLLLLVASPQPATSTIILFIYFPPESQLTTTDHSITKVLFTKQGQEKRFVTQTLL</sequence>
<protein>
    <recommendedName>
        <fullName evidence="4">Secreted protein</fullName>
    </recommendedName>
</protein>
<dbReference type="Proteomes" id="UP000324222">
    <property type="component" value="Unassembled WGS sequence"/>
</dbReference>
<comment type="caution">
    <text evidence="2">The sequence shown here is derived from an EMBL/GenBank/DDBJ whole genome shotgun (WGS) entry which is preliminary data.</text>
</comment>
<proteinExistence type="predicted"/>
<gene>
    <name evidence="2" type="ORF">E2C01_081707</name>
</gene>
<reference evidence="2 3" key="1">
    <citation type="submission" date="2019-05" db="EMBL/GenBank/DDBJ databases">
        <title>Another draft genome of Portunus trituberculatus and its Hox gene families provides insights of decapod evolution.</title>
        <authorList>
            <person name="Jeong J.-H."/>
            <person name="Song I."/>
            <person name="Kim S."/>
            <person name="Choi T."/>
            <person name="Kim D."/>
            <person name="Ryu S."/>
            <person name="Kim W."/>
        </authorList>
    </citation>
    <scope>NUCLEOTIDE SEQUENCE [LARGE SCALE GENOMIC DNA]</scope>
    <source>
        <tissue evidence="2">Muscle</tissue>
    </source>
</reference>
<evidence type="ECO:0008006" key="4">
    <source>
        <dbReference type="Google" id="ProtNLM"/>
    </source>
</evidence>
<accession>A0A5B7IQH1</accession>
<dbReference type="AlphaFoldDB" id="A0A5B7IQH1"/>
<evidence type="ECO:0000313" key="2">
    <source>
        <dbReference type="EMBL" id="MPC86870.1"/>
    </source>
</evidence>
<name>A0A5B7IQH1_PORTR</name>
<keyword evidence="3" id="KW-1185">Reference proteome</keyword>
<feature type="signal peptide" evidence="1">
    <location>
        <begin position="1"/>
        <end position="38"/>
    </location>
</feature>
<dbReference type="EMBL" id="VSRR010072771">
    <property type="protein sequence ID" value="MPC86870.1"/>
    <property type="molecule type" value="Genomic_DNA"/>
</dbReference>